<evidence type="ECO:0000256" key="1">
    <source>
        <dbReference type="SAM" id="MobiDB-lite"/>
    </source>
</evidence>
<dbReference type="PANTHER" id="PTHR37012">
    <property type="entry name" value="B-ZIP TRANSCRIPTION FACTOR (EUROFUNG)-RELATED"/>
    <property type="match status" value="1"/>
</dbReference>
<dbReference type="CDD" id="cd14688">
    <property type="entry name" value="bZIP_YAP"/>
    <property type="match status" value="1"/>
</dbReference>
<organism evidence="2 3">
    <name type="scientific">Aspergillus terreus</name>
    <dbReference type="NCBI Taxonomy" id="33178"/>
    <lineage>
        <taxon>Eukaryota</taxon>
        <taxon>Fungi</taxon>
        <taxon>Dikarya</taxon>
        <taxon>Ascomycota</taxon>
        <taxon>Pezizomycotina</taxon>
        <taxon>Eurotiomycetes</taxon>
        <taxon>Eurotiomycetidae</taxon>
        <taxon>Eurotiales</taxon>
        <taxon>Aspergillaceae</taxon>
        <taxon>Aspergillus</taxon>
        <taxon>Aspergillus subgen. Circumdati</taxon>
    </lineage>
</organism>
<feature type="compositionally biased region" description="Polar residues" evidence="1">
    <location>
        <begin position="1"/>
        <end position="10"/>
    </location>
</feature>
<name>A0A5M3YWN0_ASPTE</name>
<keyword evidence="3" id="KW-1185">Reference proteome</keyword>
<accession>A0A5M3YWN0</accession>
<dbReference type="Gene3D" id="1.20.5.170">
    <property type="match status" value="1"/>
</dbReference>
<dbReference type="OrthoDB" id="4161589at2759"/>
<evidence type="ECO:0000313" key="2">
    <source>
        <dbReference type="EMBL" id="GFF13858.1"/>
    </source>
</evidence>
<evidence type="ECO:0000313" key="3">
    <source>
        <dbReference type="Proteomes" id="UP000452235"/>
    </source>
</evidence>
<dbReference type="Proteomes" id="UP000452235">
    <property type="component" value="Unassembled WGS sequence"/>
</dbReference>
<dbReference type="VEuPathDB" id="FungiDB:ATEG_03870"/>
<dbReference type="InterPro" id="IPR021833">
    <property type="entry name" value="DUF3425"/>
</dbReference>
<sequence length="360" mass="40861">MSTGETSCMSPSERKKLRDRRAQQNLRDKKLRYTTQLEERVAYCERHHGDEGTQRLLQLIKGLRSQNDALLKWRERLLSFVNSSPVDAQAICGGGTAAGQRTHLASGQSRVPHTSMSDAFCMPPDGLLDLDPPATTCSPVTPEPLLPSVHDAWKRLPLHEDDFSDATTVSCPWFLRLEQIMPCPDIPSSPLDILYGSKTNALADLINKATNRRPLRDPERLALGWLVYLLTRWLIAPSPTTYDNLPVFLRPTTEQLEIVHPIALDFPPWPGFRANLVRQWDSHRDFRDDLFGMLACCSKVRWPWGEPVLERDEGNELRMKPDFYKTFTSEAGWGLTPEFIARYPQLLVGVDVHSVIHEVA</sequence>
<dbReference type="AlphaFoldDB" id="A0A5M3YWN0"/>
<feature type="compositionally biased region" description="Basic and acidic residues" evidence="1">
    <location>
        <begin position="12"/>
        <end position="23"/>
    </location>
</feature>
<protein>
    <submittedName>
        <fullName evidence="2">Uncharacterized protein</fullName>
    </submittedName>
</protein>
<feature type="region of interest" description="Disordered" evidence="1">
    <location>
        <begin position="1"/>
        <end position="23"/>
    </location>
</feature>
<comment type="caution">
    <text evidence="2">The sequence shown here is derived from an EMBL/GenBank/DDBJ whole genome shotgun (WGS) entry which is preliminary data.</text>
</comment>
<gene>
    <name evidence="2" type="ORF">ATEIFO6365_0002096900</name>
</gene>
<proteinExistence type="predicted"/>
<dbReference type="PANTHER" id="PTHR37012:SF6">
    <property type="entry name" value="BZIP TRANSCRIPTION FACTOR"/>
    <property type="match status" value="1"/>
</dbReference>
<reference evidence="2 3" key="1">
    <citation type="submission" date="2020-01" db="EMBL/GenBank/DDBJ databases">
        <title>Aspergillus terreus IFO 6365 whole genome shotgun sequence.</title>
        <authorList>
            <person name="Kanamasa S."/>
            <person name="Takahashi H."/>
        </authorList>
    </citation>
    <scope>NUCLEOTIDE SEQUENCE [LARGE SCALE GENOMIC DNA]</scope>
    <source>
        <strain evidence="2 3">IFO 6365</strain>
    </source>
</reference>
<dbReference type="Pfam" id="PF11905">
    <property type="entry name" value="DUF3425"/>
    <property type="match status" value="1"/>
</dbReference>
<dbReference type="EMBL" id="BLJY01000002">
    <property type="protein sequence ID" value="GFF13858.1"/>
    <property type="molecule type" value="Genomic_DNA"/>
</dbReference>